<feature type="domain" description="Protein kinase" evidence="1">
    <location>
        <begin position="1"/>
        <end position="66"/>
    </location>
</feature>
<dbReference type="SUPFAM" id="SSF56112">
    <property type="entry name" value="Protein kinase-like (PK-like)"/>
    <property type="match status" value="1"/>
</dbReference>
<evidence type="ECO:0000313" key="3">
    <source>
        <dbReference type="Proteomes" id="UP000005238"/>
    </source>
</evidence>
<dbReference type="Pfam" id="PF00069">
    <property type="entry name" value="Pkinase"/>
    <property type="match status" value="1"/>
</dbReference>
<dbReference type="InterPro" id="IPR008271">
    <property type="entry name" value="Ser/Thr_kinase_AS"/>
</dbReference>
<dbReference type="InterPro" id="IPR051681">
    <property type="entry name" value="Ser/Thr_Kinases-Pseudokinases"/>
</dbReference>
<dbReference type="AlphaFoldDB" id="H3G7N6"/>
<dbReference type="GO" id="GO:0004672">
    <property type="term" value="F:protein kinase activity"/>
    <property type="evidence" value="ECO:0007669"/>
    <property type="project" value="InterPro"/>
</dbReference>
<organism evidence="2 3">
    <name type="scientific">Phytophthora ramorum</name>
    <name type="common">Sudden oak death agent</name>
    <dbReference type="NCBI Taxonomy" id="164328"/>
    <lineage>
        <taxon>Eukaryota</taxon>
        <taxon>Sar</taxon>
        <taxon>Stramenopiles</taxon>
        <taxon>Oomycota</taxon>
        <taxon>Peronosporomycetes</taxon>
        <taxon>Peronosporales</taxon>
        <taxon>Peronosporaceae</taxon>
        <taxon>Phytophthora</taxon>
    </lineage>
</organism>
<dbReference type="Proteomes" id="UP000005238">
    <property type="component" value="Unassembled WGS sequence"/>
</dbReference>
<evidence type="ECO:0000259" key="1">
    <source>
        <dbReference type="PROSITE" id="PS50011"/>
    </source>
</evidence>
<evidence type="ECO:0000313" key="2">
    <source>
        <dbReference type="EnsemblProtists" id="Phyra52534"/>
    </source>
</evidence>
<dbReference type="PROSITE" id="PS50011">
    <property type="entry name" value="PROTEIN_KINASE_DOM"/>
    <property type="match status" value="1"/>
</dbReference>
<dbReference type="PROSITE" id="PS00108">
    <property type="entry name" value="PROTEIN_KINASE_ST"/>
    <property type="match status" value="1"/>
</dbReference>
<dbReference type="PANTHER" id="PTHR44329">
    <property type="entry name" value="SERINE/THREONINE-PROTEIN KINASE TNNI3K-RELATED"/>
    <property type="match status" value="1"/>
</dbReference>
<dbReference type="InterPro" id="IPR000719">
    <property type="entry name" value="Prot_kinase_dom"/>
</dbReference>
<dbReference type="HOGENOM" id="CLU_000288_7_30_1"/>
<dbReference type="InterPro" id="IPR011009">
    <property type="entry name" value="Kinase-like_dom_sf"/>
</dbReference>
<reference evidence="3" key="1">
    <citation type="journal article" date="2006" name="Science">
        <title>Phytophthora genome sequences uncover evolutionary origins and mechanisms of pathogenesis.</title>
        <authorList>
            <person name="Tyler B.M."/>
            <person name="Tripathy S."/>
            <person name="Zhang X."/>
            <person name="Dehal P."/>
            <person name="Jiang R.H."/>
            <person name="Aerts A."/>
            <person name="Arredondo F.D."/>
            <person name="Baxter L."/>
            <person name="Bensasson D."/>
            <person name="Beynon J.L."/>
            <person name="Chapman J."/>
            <person name="Damasceno C.M."/>
            <person name="Dorrance A.E."/>
            <person name="Dou D."/>
            <person name="Dickerman A.W."/>
            <person name="Dubchak I.L."/>
            <person name="Garbelotto M."/>
            <person name="Gijzen M."/>
            <person name="Gordon S.G."/>
            <person name="Govers F."/>
            <person name="Grunwald N.J."/>
            <person name="Huang W."/>
            <person name="Ivors K.L."/>
            <person name="Jones R.W."/>
            <person name="Kamoun S."/>
            <person name="Krampis K."/>
            <person name="Lamour K.H."/>
            <person name="Lee M.K."/>
            <person name="McDonald W.H."/>
            <person name="Medina M."/>
            <person name="Meijer H.J."/>
            <person name="Nordberg E.K."/>
            <person name="Maclean D.J."/>
            <person name="Ospina-Giraldo M.D."/>
            <person name="Morris P.F."/>
            <person name="Phuntumart V."/>
            <person name="Putnam N.H."/>
            <person name="Rash S."/>
            <person name="Rose J.K."/>
            <person name="Sakihama Y."/>
            <person name="Salamov A.A."/>
            <person name="Savidor A."/>
            <person name="Scheuring C.F."/>
            <person name="Smith B.M."/>
            <person name="Sobral B.W."/>
            <person name="Terry A."/>
            <person name="Torto-Alalibo T.A."/>
            <person name="Win J."/>
            <person name="Xu Z."/>
            <person name="Zhang H."/>
            <person name="Grigoriev I.V."/>
            <person name="Rokhsar D.S."/>
            <person name="Boore J.L."/>
        </authorList>
    </citation>
    <scope>NUCLEOTIDE SEQUENCE [LARGE SCALE GENOMIC DNA]</scope>
    <source>
        <strain evidence="3">Pr102</strain>
    </source>
</reference>
<dbReference type="EnsemblProtists" id="Phyra52534">
    <property type="protein sequence ID" value="Phyra52534"/>
    <property type="gene ID" value="Phyra52534"/>
</dbReference>
<dbReference type="OMA" id="SEANCMY"/>
<proteinExistence type="predicted"/>
<dbReference type="eggNOG" id="KOG0192">
    <property type="taxonomic scope" value="Eukaryota"/>
</dbReference>
<dbReference type="STRING" id="164328.H3G7N6"/>
<reference evidence="2" key="2">
    <citation type="submission" date="2015-06" db="UniProtKB">
        <authorList>
            <consortium name="EnsemblProtists"/>
        </authorList>
    </citation>
    <scope>IDENTIFICATION</scope>
    <source>
        <strain evidence="2">Pr102</strain>
    </source>
</reference>
<name>H3G7N6_PHYRM</name>
<sequence>VIHRDLKSKNILLNEHLEAKLSDFGVSRERITGTMTAGVGTSLWMAPEVMMGGKYDAKADMFSFGV</sequence>
<dbReference type="InParanoid" id="H3G7N6"/>
<dbReference type="EMBL" id="DS566067">
    <property type="status" value="NOT_ANNOTATED_CDS"/>
    <property type="molecule type" value="Genomic_DNA"/>
</dbReference>
<dbReference type="PANTHER" id="PTHR44329:SF214">
    <property type="entry name" value="PROTEIN KINASE DOMAIN-CONTAINING PROTEIN"/>
    <property type="match status" value="1"/>
</dbReference>
<dbReference type="Gene3D" id="1.10.510.10">
    <property type="entry name" value="Transferase(Phosphotransferase) domain 1"/>
    <property type="match status" value="1"/>
</dbReference>
<accession>H3G7N6</accession>
<dbReference type="GO" id="GO:0005524">
    <property type="term" value="F:ATP binding"/>
    <property type="evidence" value="ECO:0007669"/>
    <property type="project" value="InterPro"/>
</dbReference>
<protein>
    <recommendedName>
        <fullName evidence="1">Protein kinase domain-containing protein</fullName>
    </recommendedName>
</protein>
<keyword evidence="3" id="KW-1185">Reference proteome</keyword>